<dbReference type="InterPro" id="IPR007278">
    <property type="entry name" value="DUF397"/>
</dbReference>
<accession>A0ABW6MT68</accession>
<gene>
    <name evidence="2" type="ORF">ACFYQT_12405</name>
</gene>
<evidence type="ECO:0000313" key="2">
    <source>
        <dbReference type="EMBL" id="MFF0004223.1"/>
    </source>
</evidence>
<feature type="domain" description="DUF397" evidence="1">
    <location>
        <begin position="10"/>
        <end position="56"/>
    </location>
</feature>
<proteinExistence type="predicted"/>
<name>A0ABW6MT68_9ACTN</name>
<dbReference type="Pfam" id="PF04149">
    <property type="entry name" value="DUF397"/>
    <property type="match status" value="1"/>
</dbReference>
<evidence type="ECO:0000313" key="3">
    <source>
        <dbReference type="Proteomes" id="UP001601422"/>
    </source>
</evidence>
<organism evidence="2 3">
    <name type="scientific">Streptomyces tibetensis</name>
    <dbReference type="NCBI Taxonomy" id="2382123"/>
    <lineage>
        <taxon>Bacteria</taxon>
        <taxon>Bacillati</taxon>
        <taxon>Actinomycetota</taxon>
        <taxon>Actinomycetes</taxon>
        <taxon>Kitasatosporales</taxon>
        <taxon>Streptomycetaceae</taxon>
        <taxon>Streptomyces</taxon>
    </lineage>
</organism>
<dbReference type="RefSeq" id="WP_389827721.1">
    <property type="nucleotide sequence ID" value="NZ_JBIAJP010000002.1"/>
</dbReference>
<protein>
    <submittedName>
        <fullName evidence="2">DUF397 domain-containing protein</fullName>
    </submittedName>
</protein>
<dbReference type="Proteomes" id="UP001601422">
    <property type="component" value="Unassembled WGS sequence"/>
</dbReference>
<evidence type="ECO:0000259" key="1">
    <source>
        <dbReference type="Pfam" id="PF04149"/>
    </source>
</evidence>
<sequence>MGDRVDVSGFGNAAGGECVACALTGDGALVRGSKMTETRVIVVTCAAWSSFVQAVKRASTRP</sequence>
<reference evidence="2 3" key="1">
    <citation type="submission" date="2024-10" db="EMBL/GenBank/DDBJ databases">
        <title>The Natural Products Discovery Center: Release of the First 8490 Sequenced Strains for Exploring Actinobacteria Biosynthetic Diversity.</title>
        <authorList>
            <person name="Kalkreuter E."/>
            <person name="Kautsar S.A."/>
            <person name="Yang D."/>
            <person name="Bader C.D."/>
            <person name="Teijaro C.N."/>
            <person name="Fluegel L."/>
            <person name="Davis C.M."/>
            <person name="Simpson J.R."/>
            <person name="Lauterbach L."/>
            <person name="Steele A.D."/>
            <person name="Gui C."/>
            <person name="Meng S."/>
            <person name="Li G."/>
            <person name="Viehrig K."/>
            <person name="Ye F."/>
            <person name="Su P."/>
            <person name="Kiefer A.F."/>
            <person name="Nichols A."/>
            <person name="Cepeda A.J."/>
            <person name="Yan W."/>
            <person name="Fan B."/>
            <person name="Jiang Y."/>
            <person name="Adhikari A."/>
            <person name="Zheng C.-J."/>
            <person name="Schuster L."/>
            <person name="Cowan T.M."/>
            <person name="Smanski M.J."/>
            <person name="Chevrette M.G."/>
            <person name="De Carvalho L.P.S."/>
            <person name="Shen B."/>
        </authorList>
    </citation>
    <scope>NUCLEOTIDE SEQUENCE [LARGE SCALE GENOMIC DNA]</scope>
    <source>
        <strain evidence="2 3">NPDC005497</strain>
    </source>
</reference>
<keyword evidence="3" id="KW-1185">Reference proteome</keyword>
<dbReference type="EMBL" id="JBIAJP010000002">
    <property type="protein sequence ID" value="MFF0004223.1"/>
    <property type="molecule type" value="Genomic_DNA"/>
</dbReference>
<comment type="caution">
    <text evidence="2">The sequence shown here is derived from an EMBL/GenBank/DDBJ whole genome shotgun (WGS) entry which is preliminary data.</text>
</comment>